<dbReference type="GO" id="GO:0006567">
    <property type="term" value="P:L-threonine catabolic process"/>
    <property type="evidence" value="ECO:0007669"/>
    <property type="project" value="TreeGrafter"/>
</dbReference>
<dbReference type="Pfam" id="PF01212">
    <property type="entry name" value="Beta_elim_lyase"/>
    <property type="match status" value="1"/>
</dbReference>
<accession>A0A1L9ST80</accession>
<gene>
    <name evidence="5" type="ORF">ASPZODRAFT_128961</name>
</gene>
<dbReference type="Gene3D" id="3.40.640.10">
    <property type="entry name" value="Type I PLP-dependent aspartate aminotransferase-like (Major domain)"/>
    <property type="match status" value="1"/>
</dbReference>
<evidence type="ECO:0000313" key="6">
    <source>
        <dbReference type="Proteomes" id="UP000184188"/>
    </source>
</evidence>
<evidence type="ECO:0000256" key="1">
    <source>
        <dbReference type="ARBA" id="ARBA00001933"/>
    </source>
</evidence>
<dbReference type="InterPro" id="IPR001597">
    <property type="entry name" value="ArAA_b-elim_lyase/Thr_aldolase"/>
</dbReference>
<dbReference type="GeneID" id="34608628"/>
<keyword evidence="3" id="KW-0663">Pyridoxal phosphate</keyword>
<sequence length="320" mass="36328">MKIWCDRANNQRVAWHCRSHPETAESNAYAEVFQLQRSFIGTSPVHVPTVADIQVVTRRPADERPAVILLELPNRHLGCQTYPYDDLVQISRLCRAANIRLHLDGARLWEIQPFYNRPFADLARLFDSVYVSLYKGLRGTVGCVLASSDAAFMAEAALWQRRLGGWMVTSYPVLIDCERAFNLNIGTFERKWRKMCAVAAAIVQATKDFTTSDGRPIVYFTPEVPTCCQVHTHIRGVTRERLAAARDEVERDLGLSVFPWTLPSPFMHELDPDWVLVNGDPLAVQGMDQYFEWSITDKNVDIPDAVFAQGWRAIVTVLFA</sequence>
<dbReference type="InterPro" id="IPR015421">
    <property type="entry name" value="PyrdxlP-dep_Trfase_major"/>
</dbReference>
<comment type="cofactor">
    <cofactor evidence="1">
        <name>pyridoxal 5'-phosphate</name>
        <dbReference type="ChEBI" id="CHEBI:597326"/>
    </cofactor>
</comment>
<dbReference type="GO" id="GO:0005829">
    <property type="term" value="C:cytosol"/>
    <property type="evidence" value="ECO:0007669"/>
    <property type="project" value="TreeGrafter"/>
</dbReference>
<protein>
    <recommendedName>
        <fullName evidence="4">Aromatic amino acid beta-eliminating lyase/threonine aldolase domain-containing protein</fullName>
    </recommendedName>
</protein>
<dbReference type="STRING" id="1073090.A0A1L9ST80"/>
<keyword evidence="6" id="KW-1185">Reference proteome</keyword>
<feature type="domain" description="Aromatic amino acid beta-eliminating lyase/threonine aldolase" evidence="4">
    <location>
        <begin position="10"/>
        <end position="171"/>
    </location>
</feature>
<dbReference type="EMBL" id="KV878337">
    <property type="protein sequence ID" value="OJJ50346.1"/>
    <property type="molecule type" value="Genomic_DNA"/>
</dbReference>
<reference evidence="6" key="1">
    <citation type="journal article" date="2017" name="Genome Biol.">
        <title>Comparative genomics reveals high biological diversity and specific adaptations in the industrially and medically important fungal genus Aspergillus.</title>
        <authorList>
            <person name="de Vries R.P."/>
            <person name="Riley R."/>
            <person name="Wiebenga A."/>
            <person name="Aguilar-Osorio G."/>
            <person name="Amillis S."/>
            <person name="Uchima C.A."/>
            <person name="Anderluh G."/>
            <person name="Asadollahi M."/>
            <person name="Askin M."/>
            <person name="Barry K."/>
            <person name="Battaglia E."/>
            <person name="Bayram O."/>
            <person name="Benocci T."/>
            <person name="Braus-Stromeyer S.A."/>
            <person name="Caldana C."/>
            <person name="Canovas D."/>
            <person name="Cerqueira G.C."/>
            <person name="Chen F."/>
            <person name="Chen W."/>
            <person name="Choi C."/>
            <person name="Clum A."/>
            <person name="Dos Santos R.A."/>
            <person name="Damasio A.R."/>
            <person name="Diallinas G."/>
            <person name="Emri T."/>
            <person name="Fekete E."/>
            <person name="Flipphi M."/>
            <person name="Freyberg S."/>
            <person name="Gallo A."/>
            <person name="Gournas C."/>
            <person name="Habgood R."/>
            <person name="Hainaut M."/>
            <person name="Harispe M.L."/>
            <person name="Henrissat B."/>
            <person name="Hilden K.S."/>
            <person name="Hope R."/>
            <person name="Hossain A."/>
            <person name="Karabika E."/>
            <person name="Karaffa L."/>
            <person name="Karanyi Z."/>
            <person name="Krasevec N."/>
            <person name="Kuo A."/>
            <person name="Kusch H."/>
            <person name="LaButti K."/>
            <person name="Lagendijk E.L."/>
            <person name="Lapidus A."/>
            <person name="Levasseur A."/>
            <person name="Lindquist E."/>
            <person name="Lipzen A."/>
            <person name="Logrieco A.F."/>
            <person name="MacCabe A."/>
            <person name="Maekelae M.R."/>
            <person name="Malavazi I."/>
            <person name="Melin P."/>
            <person name="Meyer V."/>
            <person name="Mielnichuk N."/>
            <person name="Miskei M."/>
            <person name="Molnar A.P."/>
            <person name="Mule G."/>
            <person name="Ngan C.Y."/>
            <person name="Orejas M."/>
            <person name="Orosz E."/>
            <person name="Ouedraogo J.P."/>
            <person name="Overkamp K.M."/>
            <person name="Park H.-S."/>
            <person name="Perrone G."/>
            <person name="Piumi F."/>
            <person name="Punt P.J."/>
            <person name="Ram A.F."/>
            <person name="Ramon A."/>
            <person name="Rauscher S."/>
            <person name="Record E."/>
            <person name="Riano-Pachon D.M."/>
            <person name="Robert V."/>
            <person name="Roehrig J."/>
            <person name="Ruller R."/>
            <person name="Salamov A."/>
            <person name="Salih N.S."/>
            <person name="Samson R.A."/>
            <person name="Sandor E."/>
            <person name="Sanguinetti M."/>
            <person name="Schuetze T."/>
            <person name="Sepcic K."/>
            <person name="Shelest E."/>
            <person name="Sherlock G."/>
            <person name="Sophianopoulou V."/>
            <person name="Squina F.M."/>
            <person name="Sun H."/>
            <person name="Susca A."/>
            <person name="Todd R.B."/>
            <person name="Tsang A."/>
            <person name="Unkles S.E."/>
            <person name="van de Wiele N."/>
            <person name="van Rossen-Uffink D."/>
            <person name="Oliveira J.V."/>
            <person name="Vesth T.C."/>
            <person name="Visser J."/>
            <person name="Yu J.-H."/>
            <person name="Zhou M."/>
            <person name="Andersen M.R."/>
            <person name="Archer D.B."/>
            <person name="Baker S.E."/>
            <person name="Benoit I."/>
            <person name="Brakhage A.A."/>
            <person name="Braus G.H."/>
            <person name="Fischer R."/>
            <person name="Frisvad J.C."/>
            <person name="Goldman G.H."/>
            <person name="Houbraken J."/>
            <person name="Oakley B."/>
            <person name="Pocsi I."/>
            <person name="Scazzocchio C."/>
            <person name="Seiboth B."/>
            <person name="vanKuyk P.A."/>
            <person name="Wortman J."/>
            <person name="Dyer P.S."/>
            <person name="Grigoriev I.V."/>
        </authorList>
    </citation>
    <scope>NUCLEOTIDE SEQUENCE [LARGE SCALE GENOMIC DNA]</scope>
    <source>
        <strain evidence="6">CBS 506.65</strain>
    </source>
</reference>
<name>A0A1L9ST80_9EURO</name>
<dbReference type="VEuPathDB" id="FungiDB:ASPZODRAFT_128961"/>
<organism evidence="5 6">
    <name type="scientific">Penicilliopsis zonata CBS 506.65</name>
    <dbReference type="NCBI Taxonomy" id="1073090"/>
    <lineage>
        <taxon>Eukaryota</taxon>
        <taxon>Fungi</taxon>
        <taxon>Dikarya</taxon>
        <taxon>Ascomycota</taxon>
        <taxon>Pezizomycotina</taxon>
        <taxon>Eurotiomycetes</taxon>
        <taxon>Eurotiomycetidae</taxon>
        <taxon>Eurotiales</taxon>
        <taxon>Aspergillaceae</taxon>
        <taxon>Penicilliopsis</taxon>
    </lineage>
</organism>
<dbReference type="InterPro" id="IPR015424">
    <property type="entry name" value="PyrdxlP-dep_Trfase"/>
</dbReference>
<dbReference type="AlphaFoldDB" id="A0A1L9ST80"/>
<dbReference type="SUPFAM" id="SSF53383">
    <property type="entry name" value="PLP-dependent transferases"/>
    <property type="match status" value="1"/>
</dbReference>
<evidence type="ECO:0000313" key="5">
    <source>
        <dbReference type="EMBL" id="OJJ50346.1"/>
    </source>
</evidence>
<dbReference type="GO" id="GO:0006545">
    <property type="term" value="P:glycine biosynthetic process"/>
    <property type="evidence" value="ECO:0007669"/>
    <property type="project" value="TreeGrafter"/>
</dbReference>
<evidence type="ECO:0000259" key="4">
    <source>
        <dbReference type="Pfam" id="PF01212"/>
    </source>
</evidence>
<dbReference type="PANTHER" id="PTHR48097">
    <property type="entry name" value="L-THREONINE ALDOLASE-RELATED"/>
    <property type="match status" value="1"/>
</dbReference>
<dbReference type="RefSeq" id="XP_022584856.1">
    <property type="nucleotide sequence ID" value="XM_022722163.1"/>
</dbReference>
<dbReference type="PANTHER" id="PTHR48097:SF9">
    <property type="entry name" value="L-THREONINE ALDOLASE"/>
    <property type="match status" value="1"/>
</dbReference>
<proteinExistence type="inferred from homology"/>
<evidence type="ECO:0000256" key="2">
    <source>
        <dbReference type="ARBA" id="ARBA00006966"/>
    </source>
</evidence>
<dbReference type="OrthoDB" id="10261951at2759"/>
<dbReference type="GO" id="GO:0008732">
    <property type="term" value="F:L-allo-threonine aldolase activity"/>
    <property type="evidence" value="ECO:0007669"/>
    <property type="project" value="TreeGrafter"/>
</dbReference>
<evidence type="ECO:0000256" key="3">
    <source>
        <dbReference type="ARBA" id="ARBA00022898"/>
    </source>
</evidence>
<comment type="similarity">
    <text evidence="2">Belongs to the threonine aldolase family.</text>
</comment>
<dbReference type="Proteomes" id="UP000184188">
    <property type="component" value="Unassembled WGS sequence"/>
</dbReference>